<feature type="domain" description="GmrSD restriction endonucleases N-terminal" evidence="1">
    <location>
        <begin position="12"/>
        <end position="54"/>
    </location>
</feature>
<geneLocation type="plasmid" evidence="2 3">
    <name>pKPHS1</name>
</geneLocation>
<dbReference type="EMBL" id="CP003223">
    <property type="protein sequence ID" value="AEW92014.1"/>
    <property type="molecule type" value="Genomic_DNA"/>
</dbReference>
<keyword evidence="2" id="KW-0614">Plasmid</keyword>
<evidence type="ECO:0000259" key="1">
    <source>
        <dbReference type="Pfam" id="PF03235"/>
    </source>
</evidence>
<dbReference type="Proteomes" id="UP000007841">
    <property type="component" value="Plasmid pKPHS1"/>
</dbReference>
<dbReference type="RefSeq" id="WP_014342158.1">
    <property type="nucleotide sequence ID" value="NC_016838.1"/>
</dbReference>
<reference evidence="3" key="1">
    <citation type="journal article" date="2012" name="J. Bacteriol.">
        <title>Complete genome sequence of Klebsiella pneumoniae subsp. pneumoniae HS11286, a multidrug-resistant strain isolated from human sputum.</title>
        <authorList>
            <person name="Liu P."/>
            <person name="Li P."/>
            <person name="Jiang X."/>
            <person name="Bi D."/>
            <person name="Xie Y."/>
            <person name="Tai C."/>
            <person name="Deng Z."/>
            <person name="Rajakumar K."/>
            <person name="Ou H.Y."/>
        </authorList>
    </citation>
    <scope>NUCLEOTIDE SEQUENCE [LARGE SCALE GENOMIC DNA]</scope>
    <source>
        <strain evidence="3">HS11286</strain>
        <plasmid evidence="3">pKPHS1</plasmid>
    </source>
</reference>
<dbReference type="Pfam" id="PF03235">
    <property type="entry name" value="GmrSD_N"/>
    <property type="match status" value="1"/>
</dbReference>
<dbReference type="KEGG" id="kpm:KPHS_p101060"/>
<evidence type="ECO:0000313" key="2">
    <source>
        <dbReference type="EMBL" id="AEW92014.1"/>
    </source>
</evidence>
<protein>
    <recommendedName>
        <fullName evidence="1">GmrSD restriction endonucleases N-terminal domain-containing protein</fullName>
    </recommendedName>
</protein>
<accession>A0A0H3GVP3</accession>
<keyword evidence="3" id="KW-1185">Reference proteome</keyword>
<organism evidence="2 3">
    <name type="scientific">Klebsiella pneumoniae subsp. pneumoniae (strain HS11286)</name>
    <dbReference type="NCBI Taxonomy" id="1125630"/>
    <lineage>
        <taxon>Bacteria</taxon>
        <taxon>Pseudomonadati</taxon>
        <taxon>Pseudomonadota</taxon>
        <taxon>Gammaproteobacteria</taxon>
        <taxon>Enterobacterales</taxon>
        <taxon>Enterobacteriaceae</taxon>
        <taxon>Klebsiella/Raoultella group</taxon>
        <taxon>Klebsiella</taxon>
        <taxon>Klebsiella pneumoniae complex</taxon>
    </lineage>
</organism>
<dbReference type="GeneID" id="11818002"/>
<name>A0A0H3GVP3_KLEPH</name>
<proteinExistence type="predicted"/>
<dbReference type="AlphaFoldDB" id="A0A0H3GVP3"/>
<dbReference type="HOGENOM" id="CLU_2916499_0_0_6"/>
<evidence type="ECO:0000313" key="3">
    <source>
        <dbReference type="Proteomes" id="UP000007841"/>
    </source>
</evidence>
<dbReference type="InterPro" id="IPR004919">
    <property type="entry name" value="GmrSD_N"/>
</dbReference>
<dbReference type="RefSeq" id="YP_005220913.1">
    <property type="nucleotide sequence ID" value="NC_016838.1"/>
</dbReference>
<gene>
    <name evidence="2" type="ordered locus">KPHS_p101060</name>
</gene>
<sequence>MAGQYEKAITIKQAIDSINLRHYLLPAIQRKFVWSYGQICLLFDSIMRDYPINYFHDVGYP</sequence>